<dbReference type="STRING" id="545619.SAMN04489860_0162"/>
<evidence type="ECO:0000313" key="1">
    <source>
        <dbReference type="EMBL" id="SDR82843.1"/>
    </source>
</evidence>
<name>A0A1H1M7S7_9CELL</name>
<dbReference type="Proteomes" id="UP000185663">
    <property type="component" value="Chromosome I"/>
</dbReference>
<protein>
    <submittedName>
        <fullName evidence="1">Uncharacterized protein</fullName>
    </submittedName>
</protein>
<dbReference type="RefSeq" id="WP_231959247.1">
    <property type="nucleotide sequence ID" value="NZ_LT629776.1"/>
</dbReference>
<evidence type="ECO:0000313" key="2">
    <source>
        <dbReference type="Proteomes" id="UP000185663"/>
    </source>
</evidence>
<dbReference type="eggNOG" id="ENOG5030BAT">
    <property type="taxonomic scope" value="Bacteria"/>
</dbReference>
<gene>
    <name evidence="1" type="ORF">SAMN04489860_0162</name>
</gene>
<organism evidence="1 2">
    <name type="scientific">Paraoerskovia marina</name>
    <dbReference type="NCBI Taxonomy" id="545619"/>
    <lineage>
        <taxon>Bacteria</taxon>
        <taxon>Bacillati</taxon>
        <taxon>Actinomycetota</taxon>
        <taxon>Actinomycetes</taxon>
        <taxon>Micrococcales</taxon>
        <taxon>Cellulomonadaceae</taxon>
        <taxon>Paraoerskovia</taxon>
    </lineage>
</organism>
<dbReference type="AlphaFoldDB" id="A0A1H1M7S7"/>
<reference evidence="1 2" key="1">
    <citation type="submission" date="2016-10" db="EMBL/GenBank/DDBJ databases">
        <authorList>
            <person name="de Groot N.N."/>
        </authorList>
    </citation>
    <scope>NUCLEOTIDE SEQUENCE [LARGE SCALE GENOMIC DNA]</scope>
    <source>
        <strain evidence="1 2">DSM 22126</strain>
    </source>
</reference>
<sequence length="235" mass="25229">MNTAGTYDSLPLLGRGRHRNPRRGACFMELASYLAGEKWSDHPACTHPTLALMARAINDLTTNAARPRLAVLVPSVIGLNSTDPSWTVRIALRAATTAMPIAADDRQQTLAVAIVGAERMLDDLEGRPAGTLTPRSVEALDAAPRTAAWAREFAGDARIRRARFLRDAAPSIVAVSVQAIAESATFDADQVMHDLLSDTIDECRVWDGSADLPVPSLVPEDWVERVRPAGPTSAA</sequence>
<accession>A0A1H1M7S7</accession>
<proteinExistence type="predicted"/>
<keyword evidence="2" id="KW-1185">Reference proteome</keyword>
<dbReference type="EMBL" id="LT629776">
    <property type="protein sequence ID" value="SDR82843.1"/>
    <property type="molecule type" value="Genomic_DNA"/>
</dbReference>